<evidence type="ECO:0000313" key="7">
    <source>
        <dbReference type="EMBL" id="RJG12645.1"/>
    </source>
</evidence>
<dbReference type="InterPro" id="IPR050469">
    <property type="entry name" value="Diguanylate_Cyclase"/>
</dbReference>
<feature type="domain" description="GGDEF" evidence="6">
    <location>
        <begin position="531"/>
        <end position="661"/>
    </location>
</feature>
<comment type="caution">
    <text evidence="7">The sequence shown here is derived from an EMBL/GenBank/DDBJ whole genome shotgun (WGS) entry which is preliminary data.</text>
</comment>
<evidence type="ECO:0000256" key="3">
    <source>
        <dbReference type="ARBA" id="ARBA00012528"/>
    </source>
</evidence>
<comment type="cofactor">
    <cofactor evidence="1">
        <name>Mg(2+)</name>
        <dbReference type="ChEBI" id="CHEBI:18420"/>
    </cofactor>
</comment>
<dbReference type="Gene3D" id="3.30.70.270">
    <property type="match status" value="1"/>
</dbReference>
<dbReference type="NCBIfam" id="TIGR00254">
    <property type="entry name" value="GGDEF"/>
    <property type="match status" value="1"/>
</dbReference>
<dbReference type="GO" id="GO:0052621">
    <property type="term" value="F:diguanylate cyclase activity"/>
    <property type="evidence" value="ECO:0007669"/>
    <property type="project" value="UniProtKB-EC"/>
</dbReference>
<dbReference type="GO" id="GO:0005886">
    <property type="term" value="C:plasma membrane"/>
    <property type="evidence" value="ECO:0007669"/>
    <property type="project" value="UniProtKB-SubCell"/>
</dbReference>
<keyword evidence="8" id="KW-1185">Reference proteome</keyword>
<keyword evidence="5" id="KW-0175">Coiled coil</keyword>
<dbReference type="InterPro" id="IPR029787">
    <property type="entry name" value="Nucleotide_cyclase"/>
</dbReference>
<dbReference type="PANTHER" id="PTHR45138">
    <property type="entry name" value="REGULATORY COMPONENTS OF SENSORY TRANSDUCTION SYSTEM"/>
    <property type="match status" value="1"/>
</dbReference>
<dbReference type="Pfam" id="PF00990">
    <property type="entry name" value="GGDEF"/>
    <property type="match status" value="1"/>
</dbReference>
<comment type="catalytic activity">
    <reaction evidence="4">
        <text>2 GTP = 3',3'-c-di-GMP + 2 diphosphate</text>
        <dbReference type="Rhea" id="RHEA:24898"/>
        <dbReference type="ChEBI" id="CHEBI:33019"/>
        <dbReference type="ChEBI" id="CHEBI:37565"/>
        <dbReference type="ChEBI" id="CHEBI:58805"/>
        <dbReference type="EC" id="2.7.7.65"/>
    </reaction>
</comment>
<dbReference type="SMART" id="SM00267">
    <property type="entry name" value="GGDEF"/>
    <property type="match status" value="1"/>
</dbReference>
<gene>
    <name evidence="7" type="ORF">D3879_05005</name>
</gene>
<dbReference type="Proteomes" id="UP000284021">
    <property type="component" value="Unassembled WGS sequence"/>
</dbReference>
<dbReference type="PANTHER" id="PTHR45138:SF9">
    <property type="entry name" value="DIGUANYLATE CYCLASE DGCM-RELATED"/>
    <property type="match status" value="1"/>
</dbReference>
<dbReference type="EC" id="2.7.7.65" evidence="3"/>
<dbReference type="Pfam" id="PF20975">
    <property type="entry name" value="DGCcoil"/>
    <property type="match status" value="1"/>
</dbReference>
<reference evidence="7 8" key="1">
    <citation type="submission" date="2018-09" db="EMBL/GenBank/DDBJ databases">
        <authorList>
            <person name="Zhu H."/>
        </authorList>
    </citation>
    <scope>NUCLEOTIDE SEQUENCE [LARGE SCALE GENOMIC DNA]</scope>
    <source>
        <strain evidence="7 8">K1S02-6</strain>
    </source>
</reference>
<evidence type="ECO:0000259" key="6">
    <source>
        <dbReference type="PROSITE" id="PS50887"/>
    </source>
</evidence>
<dbReference type="GO" id="GO:0043709">
    <property type="term" value="P:cell adhesion involved in single-species biofilm formation"/>
    <property type="evidence" value="ECO:0007669"/>
    <property type="project" value="TreeGrafter"/>
</dbReference>
<name>A0A418XJN5_9PSED</name>
<sequence length="661" mass="72113">MTDDAQRWKEKYLSCLEQQEQLERRWDARLDLLRRGLVRSSLAAEGTDKVVDQCMQDLREIVRRDDMDAGLSALIPRLERAVLDSEQRRQERGAQVTSALGGLVGQLLGLPLPSEVRKPLKRFTKQLEGRAGQLRELPALLVELNGLQRQALAMLETPEAARPGLLQRLFGGRENVLAATERLSDSTAHQASAAGAVRAEATALATVVDEPGDGFAAAAPASAVALPPLSAAAAPVSLARAPVLNEVRSIAAADLSGALAHSALTGLDSLPLPAALLTEGAVQVVSAAIPAAATLAEIPLPDPLYALPVAAEPSYSAIAEHVEATLLGLLDELPLPERHQPQADTLRLRIQAGLNMYELVPVLDDFAVLMLALADLGQREFEGYLKQLNERLATFQGGLQDAHQGYADSMLAARELDSELRQQVDGLHSSVQEATDLGNLKHLVENRLDSLLGTMEQYQRQRDEREQQVAGRLQTLVERVASMEQEAKGFRDHLEEQRQKALTDPLTGLPNRAAWSERLELEVARWQGYGGELLLAMLDIDYFKRINDNYGHLAGDKVLKIIAGELSRRLRKTDFIARFGGEEFVLLLPATPLAGGQQLLETLRAAIEACPFHFKGERVTITLSAGLTAFSPGERGELVFERADQALYRAKRSGRNQLEVG</sequence>
<dbReference type="InterPro" id="IPR043128">
    <property type="entry name" value="Rev_trsase/Diguanyl_cyclase"/>
</dbReference>
<accession>A0A418XJN5</accession>
<protein>
    <recommendedName>
        <fullName evidence="3">diguanylate cyclase</fullName>
        <ecNumber evidence="3">2.7.7.65</ecNumber>
    </recommendedName>
</protein>
<feature type="coiled-coil region" evidence="5">
    <location>
        <begin position="441"/>
        <end position="500"/>
    </location>
</feature>
<dbReference type="InterPro" id="IPR000160">
    <property type="entry name" value="GGDEF_dom"/>
</dbReference>
<dbReference type="SUPFAM" id="SSF55073">
    <property type="entry name" value="Nucleotide cyclase"/>
    <property type="match status" value="1"/>
</dbReference>
<evidence type="ECO:0000313" key="8">
    <source>
        <dbReference type="Proteomes" id="UP000284021"/>
    </source>
</evidence>
<proteinExistence type="predicted"/>
<dbReference type="OrthoDB" id="9812260at2"/>
<dbReference type="AlphaFoldDB" id="A0A418XJN5"/>
<organism evidence="7 8">
    <name type="scientific">Pseudomonas cavernicola</name>
    <dbReference type="NCBI Taxonomy" id="2320866"/>
    <lineage>
        <taxon>Bacteria</taxon>
        <taxon>Pseudomonadati</taxon>
        <taxon>Pseudomonadota</taxon>
        <taxon>Gammaproteobacteria</taxon>
        <taxon>Pseudomonadales</taxon>
        <taxon>Pseudomonadaceae</taxon>
        <taxon>Pseudomonas</taxon>
    </lineage>
</organism>
<evidence type="ECO:0000256" key="2">
    <source>
        <dbReference type="ARBA" id="ARBA00004533"/>
    </source>
</evidence>
<dbReference type="PROSITE" id="PS50887">
    <property type="entry name" value="GGDEF"/>
    <property type="match status" value="1"/>
</dbReference>
<dbReference type="InterPro" id="IPR048516">
    <property type="entry name" value="DGCcoil"/>
</dbReference>
<evidence type="ECO:0000256" key="5">
    <source>
        <dbReference type="SAM" id="Coils"/>
    </source>
</evidence>
<evidence type="ECO:0000256" key="1">
    <source>
        <dbReference type="ARBA" id="ARBA00001946"/>
    </source>
</evidence>
<comment type="subcellular location">
    <subcellularLocation>
        <location evidence="2">Cell inner membrane</location>
    </subcellularLocation>
</comment>
<dbReference type="EMBL" id="QYUR01000002">
    <property type="protein sequence ID" value="RJG12645.1"/>
    <property type="molecule type" value="Genomic_DNA"/>
</dbReference>
<dbReference type="CDD" id="cd01949">
    <property type="entry name" value="GGDEF"/>
    <property type="match status" value="1"/>
</dbReference>
<dbReference type="FunFam" id="3.30.70.270:FF:000001">
    <property type="entry name" value="Diguanylate cyclase domain protein"/>
    <property type="match status" value="1"/>
</dbReference>
<dbReference type="RefSeq" id="WP_119952971.1">
    <property type="nucleotide sequence ID" value="NZ_QYUR01000002.1"/>
</dbReference>
<dbReference type="GO" id="GO:1902201">
    <property type="term" value="P:negative regulation of bacterial-type flagellum-dependent cell motility"/>
    <property type="evidence" value="ECO:0007669"/>
    <property type="project" value="TreeGrafter"/>
</dbReference>
<evidence type="ECO:0000256" key="4">
    <source>
        <dbReference type="ARBA" id="ARBA00034247"/>
    </source>
</evidence>